<comment type="caution">
    <text evidence="1">The sequence shown here is derived from an EMBL/GenBank/DDBJ whole genome shotgun (WGS) entry which is preliminary data.</text>
</comment>
<reference evidence="1 2" key="1">
    <citation type="submission" date="2018-08" db="EMBL/GenBank/DDBJ databases">
        <title>A genome reference for cultivated species of the human gut microbiota.</title>
        <authorList>
            <person name="Zou Y."/>
            <person name="Xue W."/>
            <person name="Luo G."/>
        </authorList>
    </citation>
    <scope>NUCLEOTIDE SEQUENCE [LARGE SCALE GENOMIC DNA]</scope>
    <source>
        <strain evidence="1 2">OF01-3</strain>
    </source>
</reference>
<accession>A0A3E2THQ8</accession>
<dbReference type="RefSeq" id="WP_117521894.1">
    <property type="nucleotide sequence ID" value="NZ_JAGGLS010000013.1"/>
</dbReference>
<dbReference type="AlphaFoldDB" id="A0A3E2THQ8"/>
<proteinExistence type="predicted"/>
<protein>
    <submittedName>
        <fullName evidence="1">Uncharacterized protein</fullName>
    </submittedName>
</protein>
<evidence type="ECO:0000313" key="2">
    <source>
        <dbReference type="Proteomes" id="UP000261011"/>
    </source>
</evidence>
<sequence length="151" mass="17913">MRYKRKSKELIFVVVGIFLLAGLLYSFFKQNSNGIAKIFGPYEMTEVYKSERAFGNDYFDIYQLKLKDTTTTLDEKSIGKDYYEKVRGFKQIMDTESSNIENYNRLLESINSIEKADGTKYFYEQSQREDHRIIYIYNSVKDLGYLFDLQI</sequence>
<name>A0A3E2THQ8_9FIRM</name>
<keyword evidence="2" id="KW-1185">Reference proteome</keyword>
<organism evidence="1 2">
    <name type="scientific">Anaerococcus nagyae</name>
    <dbReference type="NCBI Taxonomy" id="1755241"/>
    <lineage>
        <taxon>Bacteria</taxon>
        <taxon>Bacillati</taxon>
        <taxon>Bacillota</taxon>
        <taxon>Tissierellia</taxon>
        <taxon>Tissierellales</taxon>
        <taxon>Peptoniphilaceae</taxon>
        <taxon>Anaerococcus</taxon>
    </lineage>
</organism>
<dbReference type="Proteomes" id="UP000261011">
    <property type="component" value="Unassembled WGS sequence"/>
</dbReference>
<dbReference type="EMBL" id="QVEU01000004">
    <property type="protein sequence ID" value="RGB75951.1"/>
    <property type="molecule type" value="Genomic_DNA"/>
</dbReference>
<gene>
    <name evidence="1" type="ORF">DXA39_06415</name>
</gene>
<evidence type="ECO:0000313" key="1">
    <source>
        <dbReference type="EMBL" id="RGB75951.1"/>
    </source>
</evidence>